<evidence type="ECO:0000259" key="5">
    <source>
        <dbReference type="Pfam" id="PF08623"/>
    </source>
</evidence>
<dbReference type="InterPro" id="IPR039852">
    <property type="entry name" value="CAND1/CAND2"/>
</dbReference>
<proteinExistence type="inferred from homology"/>
<feature type="compositionally biased region" description="Acidic residues" evidence="4">
    <location>
        <begin position="343"/>
        <end position="361"/>
    </location>
</feature>
<protein>
    <recommendedName>
        <fullName evidence="5">TATA-binding protein interacting (TIP20) domain-containing protein</fullName>
    </recommendedName>
</protein>
<feature type="domain" description="TATA-binding protein interacting (TIP20)" evidence="5">
    <location>
        <begin position="1072"/>
        <end position="1251"/>
    </location>
</feature>
<dbReference type="PANTHER" id="PTHR12696">
    <property type="entry name" value="TIP120"/>
    <property type="match status" value="1"/>
</dbReference>
<comment type="similarity">
    <text evidence="1">Belongs to the CAND family.</text>
</comment>
<sequence>MSTSSDVLYKIQNILDKINDIDQDIRFMSFNDLNTYLSDPEFITLFQTQAPLTTNIANGIVMRLNDNISEVQNQAIKCLQPLMPCLSDVQLKSIIHKLSFPTKPKNGGEIDNSIYSTALKSIVANVSPSISNARIVTSSLLPVLQERVRNSVDDLDVLIALLTRFGASLTPDEVLTTERTLLQVLQEEKGLLQKRTITALGIISRYLESSQYLSLIQFIQSEFNMKKDDYNAVKNLSLLCGTVAKADTSKFKSFLPDLLPIIIDTLQMNLIGEEEDESPELLEIRDASLSTLEILSEFDHNSVEPFIKNLLDVCKTFLVYDPNFEDDEGDIFDSEGDVKMDDKNEDEDEDNDFDFGGDDDDEYDIDDAAFSDDDDQSWKMRRHAAVLASNIAQNLSGSLPLIYEEILKLVIVRVTKEREENVKVVNIEALDKLIGASDNDKYFYSTKVNYSHKRKSSDVSMFSFPDPKEVLNEVLPVVVKYIVSDINSKSTSVATKHAYISVLKTYINVVEGFPAEDLSKVVSTISELSKVPSSPFLKDLLELVSAVLKKHKVAILTPHIPILTQVIISGINDTYYRTSLEGLDTSRNLFPLFKENKELSGNDLKDVFINKISQSSFDIETRKKAIHALGSLIAVANLPVDDANQSANSICEQLTNELLRVDALQAIVTFVSVDESANSFSTDWFFETAKNIAAFLKQKSLTVRSETLNTLHALVKIISSRSGSQASNELDLIVQTLLGHVSGISSPPAAEVPLIGTIVQIFSETLGVVDNSISSQIIEFGMFVLTQDFATKIQSSILDLFDKITRLKMTSNIFDTLSKLPFTGDSLVPAAVAIAIVNCKLFEKVDILLQTITSGSIPTDTERALHILGNVGKRTPLSISLEGVYSNFESSVDNVRSAAALALGDIIIGNTDHYLPDLLQRLISSESSTNVYLYLFALRDIVYHLQKNRESHVSQALLDQVWDTLFSLKFKDDMSEEGEKTLVAECIGRLSIIDPEKYLPALQKNLNSPEASVRRSVVSGVKYTFGLSLDKYDRLLRPIVVDFLALMEDSNLGIRQVALSALTSAIHNKPLLLLPHLSRLLPLLYKETVVNESLIRVVQMGPFKHKVDDGLDLRKAAYESMFTLATTLPREWQLNLFKDDQFIDRILAGLDDDQDIKVLSCVTIARIISVDVRVLLSKRPSTGATTLEELIKKFTAILSVQLKDTALKQEVENQIELERNVIRASLQIEEAIKEATSVSDLEFSEWAEFMKSPGIVSASK</sequence>
<comment type="caution">
    <text evidence="6">The sequence shown here is derived from an EMBL/GenBank/DDBJ whole genome shotgun (WGS) entry which is preliminary data.</text>
</comment>
<gene>
    <name evidence="6" type="ORF">BN980_GECA15s00307g</name>
</gene>
<dbReference type="InterPro" id="IPR016024">
    <property type="entry name" value="ARM-type_fold"/>
</dbReference>
<dbReference type="OrthoDB" id="6260732at2759"/>
<evidence type="ECO:0000256" key="2">
    <source>
        <dbReference type="ARBA" id="ARBA00022737"/>
    </source>
</evidence>
<keyword evidence="3" id="KW-0833">Ubl conjugation pathway</keyword>
<accession>A0A0J9XGC3</accession>
<organism evidence="6 7">
    <name type="scientific">Geotrichum candidum</name>
    <name type="common">Oospora lactis</name>
    <name type="synonym">Dipodascus geotrichum</name>
    <dbReference type="NCBI Taxonomy" id="1173061"/>
    <lineage>
        <taxon>Eukaryota</taxon>
        <taxon>Fungi</taxon>
        <taxon>Dikarya</taxon>
        <taxon>Ascomycota</taxon>
        <taxon>Saccharomycotina</taxon>
        <taxon>Dipodascomycetes</taxon>
        <taxon>Dipodascales</taxon>
        <taxon>Dipodascaceae</taxon>
        <taxon>Geotrichum</taxon>
    </lineage>
</organism>
<evidence type="ECO:0000313" key="7">
    <source>
        <dbReference type="Proteomes" id="UP000242525"/>
    </source>
</evidence>
<reference evidence="6" key="1">
    <citation type="submission" date="2014-03" db="EMBL/GenBank/DDBJ databases">
        <authorList>
            <person name="Casaregola S."/>
        </authorList>
    </citation>
    <scope>NUCLEOTIDE SEQUENCE [LARGE SCALE GENOMIC DNA]</scope>
    <source>
        <strain evidence="6">CLIB 918</strain>
    </source>
</reference>
<dbReference type="InterPro" id="IPR013932">
    <property type="entry name" value="TATA-bd_TIP120"/>
</dbReference>
<evidence type="ECO:0000256" key="4">
    <source>
        <dbReference type="SAM" id="MobiDB-lite"/>
    </source>
</evidence>
<feature type="region of interest" description="Disordered" evidence="4">
    <location>
        <begin position="328"/>
        <end position="361"/>
    </location>
</feature>
<dbReference type="InterPro" id="IPR011989">
    <property type="entry name" value="ARM-like"/>
</dbReference>
<dbReference type="AlphaFoldDB" id="A0A0J9XGC3"/>
<evidence type="ECO:0000256" key="3">
    <source>
        <dbReference type="ARBA" id="ARBA00022786"/>
    </source>
</evidence>
<dbReference type="GO" id="GO:0010265">
    <property type="term" value="P:SCF complex assembly"/>
    <property type="evidence" value="ECO:0007669"/>
    <property type="project" value="InterPro"/>
</dbReference>
<name>A0A0J9XGC3_GEOCN</name>
<dbReference type="Gene3D" id="1.25.10.10">
    <property type="entry name" value="Leucine-rich Repeat Variant"/>
    <property type="match status" value="1"/>
</dbReference>
<dbReference type="SUPFAM" id="SSF48371">
    <property type="entry name" value="ARM repeat"/>
    <property type="match status" value="1"/>
</dbReference>
<evidence type="ECO:0000313" key="6">
    <source>
        <dbReference type="EMBL" id="CDO56378.1"/>
    </source>
</evidence>
<keyword evidence="7" id="KW-1185">Reference proteome</keyword>
<dbReference type="Proteomes" id="UP000242525">
    <property type="component" value="Unassembled WGS sequence"/>
</dbReference>
<evidence type="ECO:0000256" key="1">
    <source>
        <dbReference type="ARBA" id="ARBA00007657"/>
    </source>
</evidence>
<dbReference type="Pfam" id="PF08623">
    <property type="entry name" value="TIP120"/>
    <property type="match status" value="1"/>
</dbReference>
<dbReference type="EMBL" id="CCBN010000015">
    <property type="protein sequence ID" value="CDO56378.1"/>
    <property type="molecule type" value="Genomic_DNA"/>
</dbReference>
<dbReference type="STRING" id="1173061.A0A0J9XGC3"/>
<keyword evidence="2" id="KW-0677">Repeat</keyword>